<proteinExistence type="predicted"/>
<keyword evidence="1" id="KW-1133">Transmembrane helix</keyword>
<keyword evidence="1" id="KW-0812">Transmembrane</keyword>
<dbReference type="EMBL" id="JAENHN010000059">
    <property type="protein sequence ID" value="MBK1813252.1"/>
    <property type="molecule type" value="Genomic_DNA"/>
</dbReference>
<sequence>MKSYRLGFSLKGFVAFMVVMIPNIVWIIAPPVNDPIAGNNALYPIIDILLVASQVIMIALLIIIIPNENMNSKSIKIYFKLACLCLLGYYVSWFCYYTGMVYPLMLVGMAVLPSIYFILIELWLKNYIAIIPSIIFGITHIAITCSNYIS</sequence>
<evidence type="ECO:0000313" key="2">
    <source>
        <dbReference type="EMBL" id="MBK1813252.1"/>
    </source>
</evidence>
<evidence type="ECO:0000313" key="3">
    <source>
        <dbReference type="Proteomes" id="UP000596739"/>
    </source>
</evidence>
<reference evidence="3" key="1">
    <citation type="submission" date="2021-01" db="EMBL/GenBank/DDBJ databases">
        <title>Genome public.</title>
        <authorList>
            <person name="Liu C."/>
            <person name="Sun Q."/>
        </authorList>
    </citation>
    <scope>NUCLEOTIDE SEQUENCE [LARGE SCALE GENOMIC DNA]</scope>
    <source>
        <strain evidence="3">YIM B02505</strain>
    </source>
</reference>
<dbReference type="RefSeq" id="WP_200273170.1">
    <property type="nucleotide sequence ID" value="NZ_JAENHN010000059.1"/>
</dbReference>
<feature type="transmembrane region" description="Helical" evidence="1">
    <location>
        <begin position="41"/>
        <end position="65"/>
    </location>
</feature>
<feature type="transmembrane region" description="Helical" evidence="1">
    <location>
        <begin position="127"/>
        <end position="149"/>
    </location>
</feature>
<feature type="transmembrane region" description="Helical" evidence="1">
    <location>
        <begin position="12"/>
        <end position="29"/>
    </location>
</feature>
<evidence type="ECO:0000256" key="1">
    <source>
        <dbReference type="SAM" id="Phobius"/>
    </source>
</evidence>
<feature type="transmembrane region" description="Helical" evidence="1">
    <location>
        <begin position="100"/>
        <end position="120"/>
    </location>
</feature>
<comment type="caution">
    <text evidence="2">The sequence shown here is derived from an EMBL/GenBank/DDBJ whole genome shotgun (WGS) entry which is preliminary data.</text>
</comment>
<accession>A0ABS1EV33</accession>
<feature type="transmembrane region" description="Helical" evidence="1">
    <location>
        <begin position="77"/>
        <end position="94"/>
    </location>
</feature>
<keyword evidence="3" id="KW-1185">Reference proteome</keyword>
<dbReference type="Proteomes" id="UP000596739">
    <property type="component" value="Unassembled WGS sequence"/>
</dbReference>
<organism evidence="2 3">
    <name type="scientific">Clostridium yunnanense</name>
    <dbReference type="NCBI Taxonomy" id="2800325"/>
    <lineage>
        <taxon>Bacteria</taxon>
        <taxon>Bacillati</taxon>
        <taxon>Bacillota</taxon>
        <taxon>Clostridia</taxon>
        <taxon>Eubacteriales</taxon>
        <taxon>Clostridiaceae</taxon>
        <taxon>Clostridium</taxon>
    </lineage>
</organism>
<protein>
    <submittedName>
        <fullName evidence="2">Uncharacterized protein</fullName>
    </submittedName>
</protein>
<keyword evidence="1" id="KW-0472">Membrane</keyword>
<name>A0ABS1EV33_9CLOT</name>
<gene>
    <name evidence="2" type="ORF">JHL18_21760</name>
</gene>